<dbReference type="Proteomes" id="UP001172645">
    <property type="component" value="Unassembled WGS sequence"/>
</dbReference>
<evidence type="ECO:0000256" key="1">
    <source>
        <dbReference type="ARBA" id="ARBA00004196"/>
    </source>
</evidence>
<evidence type="ECO:0000256" key="3">
    <source>
        <dbReference type="ARBA" id="ARBA00022729"/>
    </source>
</evidence>
<dbReference type="Gene3D" id="3.40.50.2300">
    <property type="match status" value="2"/>
</dbReference>
<comment type="caution">
    <text evidence="5">The sequence shown here is derived from an EMBL/GenBank/DDBJ whole genome shotgun (WGS) entry which is preliminary data.</text>
</comment>
<organism evidence="5 6">
    <name type="scientific">Rhizobium mayense</name>
    <dbReference type="NCBI Taxonomy" id="1312184"/>
    <lineage>
        <taxon>Bacteria</taxon>
        <taxon>Pseudomonadati</taxon>
        <taxon>Pseudomonadota</taxon>
        <taxon>Alphaproteobacteria</taxon>
        <taxon>Hyphomicrobiales</taxon>
        <taxon>Rhizobiaceae</taxon>
        <taxon>Rhizobium/Agrobacterium group</taxon>
        <taxon>Rhizobium</taxon>
    </lineage>
</organism>
<evidence type="ECO:0000259" key="4">
    <source>
        <dbReference type="Pfam" id="PF13407"/>
    </source>
</evidence>
<keyword evidence="6" id="KW-1185">Reference proteome</keyword>
<accession>A0ABT7K5B5</accession>
<dbReference type="RefSeq" id="WP_285873350.1">
    <property type="nucleotide sequence ID" value="NZ_JARFYM010000063.1"/>
</dbReference>
<dbReference type="SUPFAM" id="SSF53822">
    <property type="entry name" value="Periplasmic binding protein-like I"/>
    <property type="match status" value="1"/>
</dbReference>
<dbReference type="InterPro" id="IPR006311">
    <property type="entry name" value="TAT_signal"/>
</dbReference>
<reference evidence="5" key="1">
    <citation type="submission" date="2023-06" db="EMBL/GenBank/DDBJ databases">
        <title>Phylogenetic Diversity of Rhizobium strains.</title>
        <authorList>
            <person name="Moura F.T."/>
            <person name="Helene L.C.F."/>
            <person name="Hungria M."/>
        </authorList>
    </citation>
    <scope>NUCLEOTIDE SEQUENCE</scope>
    <source>
        <strain evidence="5">CCGE526</strain>
    </source>
</reference>
<comment type="similarity">
    <text evidence="2">Belongs to the bacterial solute-binding protein 2 family.</text>
</comment>
<name>A0ABT7K5B5_9HYPH</name>
<dbReference type="PROSITE" id="PS51318">
    <property type="entry name" value="TAT"/>
    <property type="match status" value="1"/>
</dbReference>
<dbReference type="Pfam" id="PF13407">
    <property type="entry name" value="Peripla_BP_4"/>
    <property type="match status" value="1"/>
</dbReference>
<dbReference type="CDD" id="cd01536">
    <property type="entry name" value="PBP1_ABC_sugar_binding-like"/>
    <property type="match status" value="1"/>
</dbReference>
<protein>
    <submittedName>
        <fullName evidence="5">Sugar ABC transporter substrate-binding protein</fullName>
    </submittedName>
</protein>
<evidence type="ECO:0000313" key="6">
    <source>
        <dbReference type="Proteomes" id="UP001172645"/>
    </source>
</evidence>
<dbReference type="PANTHER" id="PTHR46847">
    <property type="entry name" value="D-ALLOSE-BINDING PERIPLASMIC PROTEIN-RELATED"/>
    <property type="match status" value="1"/>
</dbReference>
<sequence>MIDGLRRRNFLTVASAGSMLATLNPLGLAGANAASGRSEKPLKAAFSNGGLQSSWCAQGKAAAEHWGKLFNVEVTWFDGGLDADKQRVAIDKMASQQWDFVAIQAQATGSLTEPVQKMIDAGIPVITMDTLIALDDEIHVFSHLGADNRAMGAAITQALITKLGGKGKIIMTPGPIEHTGAQDRTKGFTSVIQAYPGIEVLETQPGDWDVVKVARLWEDYLAEYPEIDAAFFHSDDMALAAYNVMKAHGRTSILIGGIDAMPPAIDAVFDGRMFATVRNPSCLIHGGAIIAGVAAATANETGGSRVPANIVTDGPIVTLEKADGMRWLQDQFLM</sequence>
<dbReference type="InterPro" id="IPR028082">
    <property type="entry name" value="Peripla_BP_I"/>
</dbReference>
<proteinExistence type="inferred from homology"/>
<dbReference type="EMBL" id="JARFYM010000063">
    <property type="protein sequence ID" value="MDL2403809.1"/>
    <property type="molecule type" value="Genomic_DNA"/>
</dbReference>
<dbReference type="InterPro" id="IPR025997">
    <property type="entry name" value="SBP_2_dom"/>
</dbReference>
<feature type="domain" description="Periplasmic binding protein" evidence="4">
    <location>
        <begin position="45"/>
        <end position="277"/>
    </location>
</feature>
<evidence type="ECO:0000313" key="5">
    <source>
        <dbReference type="EMBL" id="MDL2403809.1"/>
    </source>
</evidence>
<gene>
    <name evidence="5" type="ORF">PY649_33680</name>
</gene>
<dbReference type="PANTHER" id="PTHR46847:SF1">
    <property type="entry name" value="D-ALLOSE-BINDING PERIPLASMIC PROTEIN-RELATED"/>
    <property type="match status" value="1"/>
</dbReference>
<evidence type="ECO:0000256" key="2">
    <source>
        <dbReference type="ARBA" id="ARBA00007639"/>
    </source>
</evidence>
<keyword evidence="3" id="KW-0732">Signal</keyword>
<comment type="subcellular location">
    <subcellularLocation>
        <location evidence="1">Cell envelope</location>
    </subcellularLocation>
</comment>